<sequence>MEDAKRNGLDRDSVVATALDLLDEVGLDGLTVRRLATELGVKSPALYWHFRDKQELLDLMSQQLQTVGGGTQPREGEPWPEWIARLAHERRALLLSRRDGARLVSGSSPGPEVARRFDDDLRALSEYGFSPVQAMRAVIAIGHYITGFVLEEQAAQARPRTEKRQKHRSQEQTAPPERLPFLEAAIREGGPPEGPEAFEQGLGMLIDGMRALAREP</sequence>
<evidence type="ECO:0000256" key="3">
    <source>
        <dbReference type="ARBA" id="ARBA00023125"/>
    </source>
</evidence>
<accession>A0ABT4UZN7</accession>
<evidence type="ECO:0000256" key="2">
    <source>
        <dbReference type="ARBA" id="ARBA00023015"/>
    </source>
</evidence>
<evidence type="ECO:0000313" key="8">
    <source>
        <dbReference type="EMBL" id="MDA3627180.1"/>
    </source>
</evidence>
<keyword evidence="4" id="KW-0804">Transcription</keyword>
<dbReference type="RefSeq" id="WP_270949836.1">
    <property type="nucleotide sequence ID" value="NZ_JAQGLA010000025.1"/>
</dbReference>
<reference evidence="8 9" key="1">
    <citation type="submission" date="2022-11" db="EMBL/GenBank/DDBJ databases">
        <title>Draft genome sequence of Saccharopolyspora sp. WRP15-2 isolated from rhizosphere soils of wild rice in Thailand.</title>
        <authorList>
            <person name="Duangmal K."/>
            <person name="Kammanee S."/>
            <person name="Muangham S."/>
        </authorList>
    </citation>
    <scope>NUCLEOTIDE SEQUENCE [LARGE SCALE GENOMIC DNA]</scope>
    <source>
        <strain evidence="8 9">WRP15-2</strain>
    </source>
</reference>
<dbReference type="Gene3D" id="1.10.357.10">
    <property type="entry name" value="Tetracycline Repressor, domain 2"/>
    <property type="match status" value="1"/>
</dbReference>
<organism evidence="8 9">
    <name type="scientific">Saccharopolyspora oryzae</name>
    <dbReference type="NCBI Taxonomy" id="2997343"/>
    <lineage>
        <taxon>Bacteria</taxon>
        <taxon>Bacillati</taxon>
        <taxon>Actinomycetota</taxon>
        <taxon>Actinomycetes</taxon>
        <taxon>Pseudonocardiales</taxon>
        <taxon>Pseudonocardiaceae</taxon>
        <taxon>Saccharopolyspora</taxon>
    </lineage>
</organism>
<dbReference type="SUPFAM" id="SSF46689">
    <property type="entry name" value="Homeodomain-like"/>
    <property type="match status" value="1"/>
</dbReference>
<dbReference type="Pfam" id="PF00440">
    <property type="entry name" value="TetR_N"/>
    <property type="match status" value="1"/>
</dbReference>
<dbReference type="PANTHER" id="PTHR30055:SF151">
    <property type="entry name" value="TRANSCRIPTIONAL REGULATORY PROTEIN"/>
    <property type="match status" value="1"/>
</dbReference>
<dbReference type="SUPFAM" id="SSF48498">
    <property type="entry name" value="Tetracyclin repressor-like, C-terminal domain"/>
    <property type="match status" value="1"/>
</dbReference>
<dbReference type="InterPro" id="IPR003012">
    <property type="entry name" value="Tet_transcr_reg_TetR"/>
</dbReference>
<dbReference type="InterPro" id="IPR050109">
    <property type="entry name" value="HTH-type_TetR-like_transc_reg"/>
</dbReference>
<evidence type="ECO:0000256" key="5">
    <source>
        <dbReference type="PROSITE-ProRule" id="PRU00335"/>
    </source>
</evidence>
<evidence type="ECO:0000256" key="6">
    <source>
        <dbReference type="SAM" id="MobiDB-lite"/>
    </source>
</evidence>
<feature type="domain" description="HTH tetR-type" evidence="7">
    <location>
        <begin position="8"/>
        <end position="68"/>
    </location>
</feature>
<proteinExistence type="predicted"/>
<dbReference type="InterPro" id="IPR036271">
    <property type="entry name" value="Tet_transcr_reg_TetR-rel_C_sf"/>
</dbReference>
<feature type="DNA-binding region" description="H-T-H motif" evidence="5">
    <location>
        <begin position="31"/>
        <end position="50"/>
    </location>
</feature>
<dbReference type="InterPro" id="IPR004111">
    <property type="entry name" value="Repressor_TetR_C"/>
</dbReference>
<dbReference type="InterPro" id="IPR001647">
    <property type="entry name" value="HTH_TetR"/>
</dbReference>
<comment type="caution">
    <text evidence="8">The sequence shown here is derived from an EMBL/GenBank/DDBJ whole genome shotgun (WGS) entry which is preliminary data.</text>
</comment>
<feature type="region of interest" description="Disordered" evidence="6">
    <location>
        <begin position="156"/>
        <end position="180"/>
    </location>
</feature>
<protein>
    <submittedName>
        <fullName evidence="8">TetR/AcrR family transcriptional regulator C-terminal domain-containing protein</fullName>
    </submittedName>
</protein>
<dbReference type="EMBL" id="JAQGLA010000025">
    <property type="protein sequence ID" value="MDA3627180.1"/>
    <property type="molecule type" value="Genomic_DNA"/>
</dbReference>
<dbReference type="PANTHER" id="PTHR30055">
    <property type="entry name" value="HTH-TYPE TRANSCRIPTIONAL REGULATOR RUTR"/>
    <property type="match status" value="1"/>
</dbReference>
<keyword evidence="3 5" id="KW-0238">DNA-binding</keyword>
<evidence type="ECO:0000256" key="4">
    <source>
        <dbReference type="ARBA" id="ARBA00023163"/>
    </source>
</evidence>
<dbReference type="PROSITE" id="PS50977">
    <property type="entry name" value="HTH_TETR_2"/>
    <property type="match status" value="1"/>
</dbReference>
<dbReference type="Proteomes" id="UP001210380">
    <property type="component" value="Unassembled WGS sequence"/>
</dbReference>
<dbReference type="PRINTS" id="PR00400">
    <property type="entry name" value="TETREPRESSOR"/>
</dbReference>
<evidence type="ECO:0000259" key="7">
    <source>
        <dbReference type="PROSITE" id="PS50977"/>
    </source>
</evidence>
<name>A0ABT4UZN7_9PSEU</name>
<dbReference type="Pfam" id="PF02909">
    <property type="entry name" value="TetR_C_1"/>
    <property type="match status" value="1"/>
</dbReference>
<evidence type="ECO:0000313" key="9">
    <source>
        <dbReference type="Proteomes" id="UP001210380"/>
    </source>
</evidence>
<gene>
    <name evidence="8" type="ORF">OU415_17175</name>
</gene>
<keyword evidence="9" id="KW-1185">Reference proteome</keyword>
<dbReference type="PRINTS" id="PR00455">
    <property type="entry name" value="HTHTETR"/>
</dbReference>
<dbReference type="Gene3D" id="1.10.10.60">
    <property type="entry name" value="Homeodomain-like"/>
    <property type="match status" value="1"/>
</dbReference>
<dbReference type="InterPro" id="IPR009057">
    <property type="entry name" value="Homeodomain-like_sf"/>
</dbReference>
<evidence type="ECO:0000256" key="1">
    <source>
        <dbReference type="ARBA" id="ARBA00022491"/>
    </source>
</evidence>
<keyword evidence="1" id="KW-0678">Repressor</keyword>
<keyword evidence="2" id="KW-0805">Transcription regulation</keyword>